<evidence type="ECO:0000256" key="2">
    <source>
        <dbReference type="ARBA" id="ARBA00010790"/>
    </source>
</evidence>
<evidence type="ECO:0000256" key="3">
    <source>
        <dbReference type="ARBA" id="ARBA00022630"/>
    </source>
</evidence>
<comment type="caution">
    <text evidence="7">The sequence shown here is derived from an EMBL/GenBank/DDBJ whole genome shotgun (WGS) entry which is preliminary data.</text>
</comment>
<dbReference type="PANTHER" id="PTHR11552">
    <property type="entry name" value="GLUCOSE-METHANOL-CHOLINE GMC OXIDOREDUCTASE"/>
    <property type="match status" value="1"/>
</dbReference>
<feature type="domain" description="Glucose-methanol-choline oxidoreductase N-terminal" evidence="6">
    <location>
        <begin position="270"/>
        <end position="284"/>
    </location>
</feature>
<reference evidence="7 8" key="1">
    <citation type="journal article" date="2015" name="Genome Biol. Evol.">
        <title>The genome of winter moth (Operophtera brumata) provides a genomic perspective on sexual dimorphism and phenology.</title>
        <authorList>
            <person name="Derks M.F."/>
            <person name="Smit S."/>
            <person name="Salis L."/>
            <person name="Schijlen E."/>
            <person name="Bossers A."/>
            <person name="Mateman C."/>
            <person name="Pijl A.S."/>
            <person name="de Ridder D."/>
            <person name="Groenen M.A."/>
            <person name="Visser M.E."/>
            <person name="Megens H.J."/>
        </authorList>
    </citation>
    <scope>NUCLEOTIDE SEQUENCE [LARGE SCALE GENOMIC DNA]</scope>
    <source>
        <strain evidence="7">WM2013NL</strain>
        <tissue evidence="7">Head and thorax</tissue>
    </source>
</reference>
<keyword evidence="3" id="KW-0285">Flavoprotein</keyword>
<feature type="binding site" evidence="5">
    <location>
        <begin position="18"/>
        <end position="19"/>
    </location>
    <ligand>
        <name>FAD</name>
        <dbReference type="ChEBI" id="CHEBI:57692"/>
    </ligand>
</feature>
<dbReference type="STRING" id="104452.A0A0L7L9T7"/>
<sequence>MFVSDYEKFDFIIIGAGTSGCVVANRLSENKNWTVLLVEAGDNPPTEALIPGLDRSMFGTKYDWQYLTSNDGRSNQAHVNGSIIWPRGKMLGGSSNLNGMLYVKGSSYDYKKWYDAGNRDWHPDIVKKYFNKAESYQNQKLLKNAGISDQYGHSGPLPINTFNSTYREITESVIDSWDEIGIKRVDDLNTANVLGSGICTVTAANGIRQSSVAAYINPVQDRPNLKILKNTLCTKVLIDAGTKKAIGVKVKRNGQTMTFIARLEVILSAGAVNSPQLLMLSGVGPKKHLESKNITCKVDVPMVGQNLQDHVIIPVTIYGHGPTQPDTATTNFDAIRYLFNRTGYLAQNSFSDILAFYSTAKNASYPEFQSHLSIFWKNFTKTRNAFSNQFRYNATIADYVVKLNKKYIMYDFLFNLLHPYSTGHIYLNSNDPNDHPLIYPNYFKDPRDLDAAAAGIRALTKIVGTKFFKSIGAFVGRMKWPPCDKLELDSTEYWKCVCLNMPLTCYHPVGTCKMGPDWKTSVVDSELRVHAVQNIRVIDASIMPTITSGNTNGPATMIGERGADLVKRTYSNVK</sequence>
<evidence type="ECO:0000256" key="5">
    <source>
        <dbReference type="PIRSR" id="PIRSR000137-2"/>
    </source>
</evidence>
<dbReference type="InterPro" id="IPR036188">
    <property type="entry name" value="FAD/NAD-bd_sf"/>
</dbReference>
<evidence type="ECO:0000256" key="4">
    <source>
        <dbReference type="ARBA" id="ARBA00022827"/>
    </source>
</evidence>
<evidence type="ECO:0000259" key="6">
    <source>
        <dbReference type="PROSITE" id="PS00624"/>
    </source>
</evidence>
<gene>
    <name evidence="7" type="ORF">OBRU01_12558</name>
</gene>
<proteinExistence type="inferred from homology"/>
<dbReference type="SUPFAM" id="SSF54373">
    <property type="entry name" value="FAD-linked reductases, C-terminal domain"/>
    <property type="match status" value="1"/>
</dbReference>
<dbReference type="GO" id="GO:0016614">
    <property type="term" value="F:oxidoreductase activity, acting on CH-OH group of donors"/>
    <property type="evidence" value="ECO:0007669"/>
    <property type="project" value="InterPro"/>
</dbReference>
<dbReference type="Gene3D" id="3.50.50.60">
    <property type="entry name" value="FAD/NAD(P)-binding domain"/>
    <property type="match status" value="1"/>
</dbReference>
<dbReference type="InterPro" id="IPR012132">
    <property type="entry name" value="GMC_OxRdtase"/>
</dbReference>
<dbReference type="PANTHER" id="PTHR11552:SF147">
    <property type="entry name" value="CHOLINE DEHYDROGENASE, MITOCHONDRIAL"/>
    <property type="match status" value="1"/>
</dbReference>
<protein>
    <recommendedName>
        <fullName evidence="6">Glucose-methanol-choline oxidoreductase N-terminal domain-containing protein</fullName>
    </recommendedName>
</protein>
<dbReference type="GO" id="GO:0050660">
    <property type="term" value="F:flavin adenine dinucleotide binding"/>
    <property type="evidence" value="ECO:0007669"/>
    <property type="project" value="InterPro"/>
</dbReference>
<dbReference type="Pfam" id="PF00732">
    <property type="entry name" value="GMC_oxred_N"/>
    <property type="match status" value="1"/>
</dbReference>
<dbReference type="InterPro" id="IPR000172">
    <property type="entry name" value="GMC_OxRdtase_N"/>
</dbReference>
<dbReference type="AlphaFoldDB" id="A0A0L7L9T7"/>
<keyword evidence="8" id="KW-1185">Reference proteome</keyword>
<evidence type="ECO:0000313" key="8">
    <source>
        <dbReference type="Proteomes" id="UP000037510"/>
    </source>
</evidence>
<evidence type="ECO:0000313" key="7">
    <source>
        <dbReference type="EMBL" id="KOB72263.1"/>
    </source>
</evidence>
<comment type="similarity">
    <text evidence="2">Belongs to the GMC oxidoreductase family.</text>
</comment>
<dbReference type="Proteomes" id="UP000037510">
    <property type="component" value="Unassembled WGS sequence"/>
</dbReference>
<organism evidence="7 8">
    <name type="scientific">Operophtera brumata</name>
    <name type="common">Winter moth</name>
    <name type="synonym">Phalaena brumata</name>
    <dbReference type="NCBI Taxonomy" id="104452"/>
    <lineage>
        <taxon>Eukaryota</taxon>
        <taxon>Metazoa</taxon>
        <taxon>Ecdysozoa</taxon>
        <taxon>Arthropoda</taxon>
        <taxon>Hexapoda</taxon>
        <taxon>Insecta</taxon>
        <taxon>Pterygota</taxon>
        <taxon>Neoptera</taxon>
        <taxon>Endopterygota</taxon>
        <taxon>Lepidoptera</taxon>
        <taxon>Glossata</taxon>
        <taxon>Ditrysia</taxon>
        <taxon>Geometroidea</taxon>
        <taxon>Geometridae</taxon>
        <taxon>Larentiinae</taxon>
        <taxon>Operophtera</taxon>
    </lineage>
</organism>
<accession>A0A0L7L9T7</accession>
<dbReference type="EMBL" id="JTDY01002039">
    <property type="protein sequence ID" value="KOB72263.1"/>
    <property type="molecule type" value="Genomic_DNA"/>
</dbReference>
<dbReference type="SUPFAM" id="SSF51905">
    <property type="entry name" value="FAD/NAD(P)-binding domain"/>
    <property type="match status" value="1"/>
</dbReference>
<dbReference type="Gene3D" id="3.30.560.10">
    <property type="entry name" value="Glucose Oxidase, domain 3"/>
    <property type="match status" value="1"/>
</dbReference>
<dbReference type="InterPro" id="IPR007867">
    <property type="entry name" value="GMC_OxRtase_C"/>
</dbReference>
<keyword evidence="4 5" id="KW-0274">FAD</keyword>
<name>A0A0L7L9T7_OPEBR</name>
<comment type="cofactor">
    <cofactor evidence="1 5">
        <name>FAD</name>
        <dbReference type="ChEBI" id="CHEBI:57692"/>
    </cofactor>
</comment>
<dbReference type="Pfam" id="PF05199">
    <property type="entry name" value="GMC_oxred_C"/>
    <property type="match status" value="1"/>
</dbReference>
<evidence type="ECO:0000256" key="1">
    <source>
        <dbReference type="ARBA" id="ARBA00001974"/>
    </source>
</evidence>
<dbReference type="PROSITE" id="PS00624">
    <property type="entry name" value="GMC_OXRED_2"/>
    <property type="match status" value="1"/>
</dbReference>
<dbReference type="PIRSF" id="PIRSF000137">
    <property type="entry name" value="Alcohol_oxidase"/>
    <property type="match status" value="1"/>
</dbReference>